<feature type="non-terminal residue" evidence="1">
    <location>
        <position position="1"/>
    </location>
</feature>
<accession>A0A1A7WDY3</accession>
<evidence type="ECO:0008006" key="2">
    <source>
        <dbReference type="Google" id="ProtNLM"/>
    </source>
</evidence>
<name>A0A1A7WDY3_9TELE</name>
<organism evidence="1">
    <name type="scientific">Iconisemion striatum</name>
    <dbReference type="NCBI Taxonomy" id="60296"/>
    <lineage>
        <taxon>Eukaryota</taxon>
        <taxon>Metazoa</taxon>
        <taxon>Chordata</taxon>
        <taxon>Craniata</taxon>
        <taxon>Vertebrata</taxon>
        <taxon>Euteleostomi</taxon>
        <taxon>Actinopterygii</taxon>
        <taxon>Neopterygii</taxon>
        <taxon>Teleostei</taxon>
        <taxon>Neoteleostei</taxon>
        <taxon>Acanthomorphata</taxon>
        <taxon>Ovalentaria</taxon>
        <taxon>Atherinomorphae</taxon>
        <taxon>Cyprinodontiformes</taxon>
        <taxon>Nothobranchiidae</taxon>
        <taxon>Iconisemion</taxon>
    </lineage>
</organism>
<feature type="non-terminal residue" evidence="1">
    <location>
        <position position="148"/>
    </location>
</feature>
<dbReference type="AlphaFoldDB" id="A0A1A7WDY3"/>
<dbReference type="EMBL" id="HADW01002530">
    <property type="protein sequence ID" value="SBP03930.1"/>
    <property type="molecule type" value="Transcribed_RNA"/>
</dbReference>
<gene>
    <name evidence="1" type="primary">Nfu_g_1_024296</name>
</gene>
<protein>
    <recommendedName>
        <fullName evidence="2">GIY-YIG domain-containing protein</fullName>
    </recommendedName>
</protein>
<evidence type="ECO:0000313" key="1">
    <source>
        <dbReference type="EMBL" id="SBP03930.1"/>
    </source>
</evidence>
<reference evidence="1" key="2">
    <citation type="submission" date="2016-06" db="EMBL/GenBank/DDBJ databases">
        <title>The genome of a short-lived fish provides insights into sex chromosome evolution and the genetic control of aging.</title>
        <authorList>
            <person name="Reichwald K."/>
            <person name="Felder M."/>
            <person name="Petzold A."/>
            <person name="Koch P."/>
            <person name="Groth M."/>
            <person name="Platzer M."/>
        </authorList>
    </citation>
    <scope>NUCLEOTIDE SEQUENCE</scope>
    <source>
        <tissue evidence="1">Brain</tissue>
    </source>
</reference>
<reference evidence="1" key="1">
    <citation type="submission" date="2016-05" db="EMBL/GenBank/DDBJ databases">
        <authorList>
            <person name="Lavstsen T."/>
            <person name="Jespersen J.S."/>
        </authorList>
    </citation>
    <scope>NUCLEOTIDE SEQUENCE</scope>
    <source>
        <tissue evidence="1">Brain</tissue>
    </source>
</reference>
<proteinExistence type="predicted"/>
<sequence>GQQEQKHHHSICGRSLREAQKNFLQTQHPSKSNNTLRQKLVHPDYKTSKQKLSGVVYTAHSSVDCPDLYIGETKQHLHKLMAQNRRTTSSGRDSAVHLHLKDGGHTFEDDKAHILDREDGWFERGVKEAIYLKQEKPTLIQQLPHNKC</sequence>